<feature type="transmembrane region" description="Helical" evidence="12">
    <location>
        <begin position="304"/>
        <end position="326"/>
    </location>
</feature>
<evidence type="ECO:0000256" key="4">
    <source>
        <dbReference type="ARBA" id="ARBA00022676"/>
    </source>
</evidence>
<dbReference type="FunCoup" id="D8REC3">
    <property type="interactions" value="4552"/>
</dbReference>
<dbReference type="HOGENOM" id="CLU_008917_0_0_1"/>
<evidence type="ECO:0000256" key="7">
    <source>
        <dbReference type="ARBA" id="ARBA00022824"/>
    </source>
</evidence>
<dbReference type="KEGG" id="smo:SELMODRAFT_91475"/>
<dbReference type="Gramene" id="EFJ29419">
    <property type="protein sequence ID" value="EFJ29419"/>
    <property type="gene ID" value="SELMODRAFT_91475"/>
</dbReference>
<accession>D8REC3</accession>
<comment type="function">
    <text evidence="10">Mannosyltransferase that operates in the biosynthetic pathway of dolichol-linked oligosaccharides, the glycan precursors employed in protein asparagine (N)-glycosylation. The assembly of dolichol-linked oligosaccharides begins on the cytosolic side of the endoplasmic reticulum membrane and finishes in its lumen. The sequential addition of sugars to dolichol pyrophosphate produces dolichol-linked oligosaccharides containing fourteen sugars, including two GlcNAcs, nine mannoses and three glucoses. Once assembled, the oligosaccharide is transferred from the lipid to nascent proteins by oligosaccharyltransferases. In the lumen of the endoplasmic reticulum, adds the eighth mannose residue in an alpha-1,6 linkage onto Man(7)GlcNAc(2)-PP-dolichol to produce Man(8)GlcNAc(2)-PP-dolichol.</text>
</comment>
<evidence type="ECO:0000313" key="14">
    <source>
        <dbReference type="Proteomes" id="UP000001514"/>
    </source>
</evidence>
<dbReference type="InParanoid" id="D8REC3"/>
<feature type="transmembrane region" description="Helical" evidence="12">
    <location>
        <begin position="52"/>
        <end position="73"/>
    </location>
</feature>
<dbReference type="AlphaFoldDB" id="D8REC3"/>
<dbReference type="InterPro" id="IPR005599">
    <property type="entry name" value="GPI_mannosylTrfase"/>
</dbReference>
<evidence type="ECO:0000256" key="2">
    <source>
        <dbReference type="ARBA" id="ARBA00004922"/>
    </source>
</evidence>
<dbReference type="GO" id="GO:0000009">
    <property type="term" value="F:alpha-1,6-mannosyltransferase activity"/>
    <property type="evidence" value="ECO:0000318"/>
    <property type="project" value="GO_Central"/>
</dbReference>
<keyword evidence="4 12" id="KW-0328">Glycosyltransferase</keyword>
<dbReference type="Pfam" id="PF03901">
    <property type="entry name" value="Glyco_transf_22"/>
    <property type="match status" value="1"/>
</dbReference>
<keyword evidence="7 12" id="KW-0256">Endoplasmic reticulum</keyword>
<evidence type="ECO:0000313" key="13">
    <source>
        <dbReference type="EMBL" id="EFJ29419.1"/>
    </source>
</evidence>
<feature type="transmembrane region" description="Helical" evidence="12">
    <location>
        <begin position="132"/>
        <end position="159"/>
    </location>
</feature>
<sequence>MHDILYHHYHLQEYDHLEFPGVVPRTFIGALVVSALASPYVTLFKLLGLPKLYSLCAVRLVLASIVLGSMSLMRRAISNEFGSTVAKAFTVITAVQFHLLFYCSRPLPNVFALACVNVAYYFWIRGKPRETLISLVFGMVVFRCDIILLAAPIGLSFFITRSVTVADALKWCIPAAIVSAGLTFAVDSILWRRWVWPEWEVFWFNSVLNRSSEWGVSPFHWYFSSALPRAMLAAYPLSFVGLALDRRIRRLALPVYGFVILYSKLPHKELRFILFAVPMLNLAAAAAIARIYNNRRKRLWSLFYNASLVLLTASFSFALLSAVASYRNYPGGQAMALLHDLGSSIHLSVHIDVLPAMTGVSRFCERGPPWSYSKREGLTPRELRESNFTYLVSAQANVAGFERVFAVEGFSRIALQPSSFPPLIRLVSELIVLRYRTQTKGIVSTPGERAPGVRSRSKQIMWSHLNFCPFGGKLVFRERERGERI</sequence>
<dbReference type="Proteomes" id="UP000001514">
    <property type="component" value="Unassembled WGS sequence"/>
</dbReference>
<dbReference type="GO" id="GO:0005789">
    <property type="term" value="C:endoplasmic reticulum membrane"/>
    <property type="evidence" value="ECO:0000318"/>
    <property type="project" value="GO_Central"/>
</dbReference>
<keyword evidence="9 12" id="KW-0472">Membrane</keyword>
<evidence type="ECO:0000256" key="9">
    <source>
        <dbReference type="ARBA" id="ARBA00023136"/>
    </source>
</evidence>
<feature type="transmembrane region" description="Helical" evidence="12">
    <location>
        <begin position="27"/>
        <end position="47"/>
    </location>
</feature>
<dbReference type="GO" id="GO:0006487">
    <property type="term" value="P:protein N-linked glycosylation"/>
    <property type="evidence" value="ECO:0000318"/>
    <property type="project" value="GO_Central"/>
</dbReference>
<dbReference type="EC" id="2.4.1.-" evidence="12"/>
<dbReference type="STRING" id="88036.D8REC3"/>
<feature type="transmembrane region" description="Helical" evidence="12">
    <location>
        <begin position="272"/>
        <end position="292"/>
    </location>
</feature>
<evidence type="ECO:0000256" key="3">
    <source>
        <dbReference type="ARBA" id="ARBA00007063"/>
    </source>
</evidence>
<keyword evidence="6 12" id="KW-0812">Transmembrane</keyword>
<evidence type="ECO:0000256" key="6">
    <source>
        <dbReference type="ARBA" id="ARBA00022692"/>
    </source>
</evidence>
<comment type="similarity">
    <text evidence="3 12">Belongs to the glycosyltransferase 22 family.</text>
</comment>
<protein>
    <recommendedName>
        <fullName evidence="12">Mannosyltransferase</fullName>
        <ecNumber evidence="12">2.4.1.-</ecNumber>
    </recommendedName>
</protein>
<dbReference type="OMA" id="WWVEVRM"/>
<dbReference type="EMBL" id="GL377577">
    <property type="protein sequence ID" value="EFJ29419.1"/>
    <property type="molecule type" value="Genomic_DNA"/>
</dbReference>
<dbReference type="PANTHER" id="PTHR22760">
    <property type="entry name" value="GLYCOSYLTRANSFERASE"/>
    <property type="match status" value="1"/>
</dbReference>
<keyword evidence="14" id="KW-1185">Reference proteome</keyword>
<comment type="subcellular location">
    <subcellularLocation>
        <location evidence="1 12">Endoplasmic reticulum membrane</location>
        <topology evidence="1 12">Multi-pass membrane protein</topology>
    </subcellularLocation>
</comment>
<evidence type="ECO:0000256" key="8">
    <source>
        <dbReference type="ARBA" id="ARBA00022989"/>
    </source>
</evidence>
<evidence type="ECO:0000256" key="11">
    <source>
        <dbReference type="ARBA" id="ARBA00048899"/>
    </source>
</evidence>
<organism evidence="14">
    <name type="scientific">Selaginella moellendorffii</name>
    <name type="common">Spikemoss</name>
    <dbReference type="NCBI Taxonomy" id="88036"/>
    <lineage>
        <taxon>Eukaryota</taxon>
        <taxon>Viridiplantae</taxon>
        <taxon>Streptophyta</taxon>
        <taxon>Embryophyta</taxon>
        <taxon>Tracheophyta</taxon>
        <taxon>Lycopodiopsida</taxon>
        <taxon>Selaginellales</taxon>
        <taxon>Selaginellaceae</taxon>
        <taxon>Selaginella</taxon>
    </lineage>
</organism>
<evidence type="ECO:0000256" key="5">
    <source>
        <dbReference type="ARBA" id="ARBA00022679"/>
    </source>
</evidence>
<reference evidence="13 14" key="1">
    <citation type="journal article" date="2011" name="Science">
        <title>The Selaginella genome identifies genetic changes associated with the evolution of vascular plants.</title>
        <authorList>
            <person name="Banks J.A."/>
            <person name="Nishiyama T."/>
            <person name="Hasebe M."/>
            <person name="Bowman J.L."/>
            <person name="Gribskov M."/>
            <person name="dePamphilis C."/>
            <person name="Albert V.A."/>
            <person name="Aono N."/>
            <person name="Aoyama T."/>
            <person name="Ambrose B.A."/>
            <person name="Ashton N.W."/>
            <person name="Axtell M.J."/>
            <person name="Barker E."/>
            <person name="Barker M.S."/>
            <person name="Bennetzen J.L."/>
            <person name="Bonawitz N.D."/>
            <person name="Chapple C."/>
            <person name="Cheng C."/>
            <person name="Correa L.G."/>
            <person name="Dacre M."/>
            <person name="DeBarry J."/>
            <person name="Dreyer I."/>
            <person name="Elias M."/>
            <person name="Engstrom E.M."/>
            <person name="Estelle M."/>
            <person name="Feng L."/>
            <person name="Finet C."/>
            <person name="Floyd S.K."/>
            <person name="Frommer W.B."/>
            <person name="Fujita T."/>
            <person name="Gramzow L."/>
            <person name="Gutensohn M."/>
            <person name="Harholt J."/>
            <person name="Hattori M."/>
            <person name="Heyl A."/>
            <person name="Hirai T."/>
            <person name="Hiwatashi Y."/>
            <person name="Ishikawa M."/>
            <person name="Iwata M."/>
            <person name="Karol K.G."/>
            <person name="Koehler B."/>
            <person name="Kolukisaoglu U."/>
            <person name="Kubo M."/>
            <person name="Kurata T."/>
            <person name="Lalonde S."/>
            <person name="Li K."/>
            <person name="Li Y."/>
            <person name="Litt A."/>
            <person name="Lyons E."/>
            <person name="Manning G."/>
            <person name="Maruyama T."/>
            <person name="Michael T.P."/>
            <person name="Mikami K."/>
            <person name="Miyazaki S."/>
            <person name="Morinaga S."/>
            <person name="Murata T."/>
            <person name="Mueller-Roeber B."/>
            <person name="Nelson D.R."/>
            <person name="Obara M."/>
            <person name="Oguri Y."/>
            <person name="Olmstead R.G."/>
            <person name="Onodera N."/>
            <person name="Petersen B.L."/>
            <person name="Pils B."/>
            <person name="Prigge M."/>
            <person name="Rensing S.A."/>
            <person name="Riano-Pachon D.M."/>
            <person name="Roberts A.W."/>
            <person name="Sato Y."/>
            <person name="Scheller H.V."/>
            <person name="Schulz B."/>
            <person name="Schulz C."/>
            <person name="Shakirov E.V."/>
            <person name="Shibagaki N."/>
            <person name="Shinohara N."/>
            <person name="Shippen D.E."/>
            <person name="Soerensen I."/>
            <person name="Sotooka R."/>
            <person name="Sugimoto N."/>
            <person name="Sugita M."/>
            <person name="Sumikawa N."/>
            <person name="Tanurdzic M."/>
            <person name="Theissen G."/>
            <person name="Ulvskov P."/>
            <person name="Wakazuki S."/>
            <person name="Weng J.K."/>
            <person name="Willats W.W."/>
            <person name="Wipf D."/>
            <person name="Wolf P.G."/>
            <person name="Yang L."/>
            <person name="Zimmer A.D."/>
            <person name="Zhu Q."/>
            <person name="Mitros T."/>
            <person name="Hellsten U."/>
            <person name="Loque D."/>
            <person name="Otillar R."/>
            <person name="Salamov A."/>
            <person name="Schmutz J."/>
            <person name="Shapiro H."/>
            <person name="Lindquist E."/>
            <person name="Lucas S."/>
            <person name="Rokhsar D."/>
            <person name="Grigoriev I.V."/>
        </authorList>
    </citation>
    <scope>NUCLEOTIDE SEQUENCE [LARGE SCALE GENOMIC DNA]</scope>
</reference>
<comment type="catalytic activity">
    <reaction evidence="11">
        <text>an alpha-D-Man-(1-&gt;2)-alpha-D-Man-(1-&gt;2)-alpha-D-Man-(1-&gt;3)-[alpha-D-Man-(1-&gt;2)-alpha-D-Man-(1-&gt;3)-alpha-D-Man-(1-&gt;6)]-beta-D-Man-(1-&gt;4)-beta-D-GlcNAc-(1-&gt;4)-alpha-D-GlcNAc-diphospho-di-trans,poly-cis-dolichol + a di-trans,poly-cis-dolichyl beta-D-mannosyl phosphate = an alpha-D-Man-(1-&gt;2)-alpha-D-Man-(1-&gt;2)-alpha-D-Man-(1-&gt;3)-[alpha-D-Man-(1-&gt;2)-alpha-D-Man-(1-&gt;3)-[alpha-D-Man-(1-&gt;6)]-alpha-D-Man-(1-&gt;6)]-beta-D-Man-(1-&gt;4)-beta-D-GlcNAc-(1-&gt;4)-alpha-D-GlcNAc-diphospho-di-trans,poly-cis-dolichol + a di-trans,poly-cis-dolichyl phosphate + H(+)</text>
        <dbReference type="Rhea" id="RHEA:29535"/>
        <dbReference type="Rhea" id="RHEA-COMP:19498"/>
        <dbReference type="Rhea" id="RHEA-COMP:19501"/>
        <dbReference type="Rhea" id="RHEA-COMP:19518"/>
        <dbReference type="Rhea" id="RHEA-COMP:19519"/>
        <dbReference type="ChEBI" id="CHEBI:15378"/>
        <dbReference type="ChEBI" id="CHEBI:57683"/>
        <dbReference type="ChEBI" id="CHEBI:58211"/>
        <dbReference type="ChEBI" id="CHEBI:132517"/>
        <dbReference type="ChEBI" id="CHEBI:132519"/>
        <dbReference type="EC" id="2.4.1.260"/>
    </reaction>
    <physiologicalReaction direction="left-to-right" evidence="11">
        <dbReference type="Rhea" id="RHEA:29536"/>
    </physiologicalReaction>
</comment>
<dbReference type="UniPathway" id="UPA00378"/>
<dbReference type="eggNOG" id="KOG2516">
    <property type="taxonomic scope" value="Eukaryota"/>
</dbReference>
<name>D8REC3_SELML</name>
<evidence type="ECO:0000256" key="12">
    <source>
        <dbReference type="RuleBase" id="RU363075"/>
    </source>
</evidence>
<gene>
    <name evidence="13" type="primary">GT22A3</name>
    <name evidence="13" type="ORF">SELMODRAFT_91475</name>
</gene>
<evidence type="ECO:0000256" key="10">
    <source>
        <dbReference type="ARBA" id="ARBA00044721"/>
    </source>
</evidence>
<keyword evidence="5 13" id="KW-0808">Transferase</keyword>
<dbReference type="PANTHER" id="PTHR22760:SF1">
    <property type="entry name" value="DOL-P-MAN:MAN(7)GLCNAC(2)-PP-DOL ALPHA-1,6-MANNOSYLTRANSFERASE"/>
    <property type="match status" value="1"/>
</dbReference>
<keyword evidence="8 12" id="KW-1133">Transmembrane helix</keyword>
<comment type="pathway">
    <text evidence="2">Protein modification; protein glycosylation.</text>
</comment>
<proteinExistence type="inferred from homology"/>
<feature type="transmembrane region" description="Helical" evidence="12">
    <location>
        <begin position="110"/>
        <end position="126"/>
    </location>
</feature>
<dbReference type="GO" id="GO:0052917">
    <property type="term" value="F:dol-P-Man:Man(7)GlcNAc(2)-PP-Dol alpha-1,6-mannosyltransferase activity"/>
    <property type="evidence" value="ECO:0007669"/>
    <property type="project" value="UniProtKB-EC"/>
</dbReference>
<evidence type="ECO:0000256" key="1">
    <source>
        <dbReference type="ARBA" id="ARBA00004477"/>
    </source>
</evidence>